<organism evidence="1 2">
    <name type="scientific">Bifidobacterium italicum</name>
    <dbReference type="NCBI Taxonomy" id="1960968"/>
    <lineage>
        <taxon>Bacteria</taxon>
        <taxon>Bacillati</taxon>
        <taxon>Actinomycetota</taxon>
        <taxon>Actinomycetes</taxon>
        <taxon>Bifidobacteriales</taxon>
        <taxon>Bifidobacteriaceae</taxon>
        <taxon>Bifidobacterium</taxon>
    </lineage>
</organism>
<evidence type="ECO:0000313" key="2">
    <source>
        <dbReference type="Proteomes" id="UP000217986"/>
    </source>
</evidence>
<comment type="caution">
    <text evidence="1">The sequence shown here is derived from an EMBL/GenBank/DDBJ whole genome shotgun (WGS) entry which is preliminary data.</text>
</comment>
<reference evidence="1 2" key="1">
    <citation type="journal article" date="2017" name="ISME J.">
        <title>Unveiling bifidobacterial biogeography across the mammalian branch of the tree of life.</title>
        <authorList>
            <person name="Milani C."/>
            <person name="Mangifesta M."/>
            <person name="Mancabelli L."/>
            <person name="Lugli G.A."/>
            <person name="James K."/>
            <person name="Duranti S."/>
            <person name="Turroni F."/>
            <person name="Ferrario C."/>
            <person name="Ossiprandi M.C."/>
            <person name="van Sinderen D."/>
            <person name="Ventura M."/>
        </authorList>
    </citation>
    <scope>NUCLEOTIDE SEQUENCE [LARGE SCALE GENOMIC DNA]</scope>
    <source>
        <strain evidence="1 2">70</strain>
    </source>
</reference>
<dbReference type="EMBL" id="MVOG01000033">
    <property type="protein sequence ID" value="PAU67843.1"/>
    <property type="molecule type" value="Genomic_DNA"/>
</dbReference>
<evidence type="ECO:0000313" key="1">
    <source>
        <dbReference type="EMBL" id="PAU67843.1"/>
    </source>
</evidence>
<proteinExistence type="predicted"/>
<protein>
    <submittedName>
        <fullName evidence="1">Protein containing DUF1790</fullName>
    </submittedName>
</protein>
<dbReference type="RefSeq" id="WP_095613846.1">
    <property type="nucleotide sequence ID" value="NZ_MVOG01000033.1"/>
</dbReference>
<dbReference type="AlphaFoldDB" id="A0A2A2EFL8"/>
<gene>
    <name evidence="1" type="ORF">B1400_1526</name>
</gene>
<keyword evidence="2" id="KW-1185">Reference proteome</keyword>
<dbReference type="OrthoDB" id="5192220at2"/>
<accession>A0A2A2EFL8</accession>
<dbReference type="Proteomes" id="UP000217986">
    <property type="component" value="Unassembled WGS sequence"/>
</dbReference>
<sequence>MFSKEELNARVREYFEYADLHAAYDESRDVYLMLTSCSSKVGTLVIKMIVKDDLIIVIATCPTKVDTNDAEAMCRVAEYLHRATYGMKIGSFDFDFNDGEAQFRTSLLVKDALPSNDMLGMLLATGPSMWTRYGDGFFNVAFMGADPKEAAESSSNEGLIALLESVLASKRAAEAEQKGDTSDDEAA</sequence>
<name>A0A2A2EFL8_9BIFI</name>